<dbReference type="Proteomes" id="UP000001312">
    <property type="component" value="Unassembled WGS sequence"/>
</dbReference>
<evidence type="ECO:0000313" key="2">
    <source>
        <dbReference type="EMBL" id="EDN94736.1"/>
    </source>
</evidence>
<evidence type="ECO:0000256" key="1">
    <source>
        <dbReference type="SAM" id="Phobius"/>
    </source>
</evidence>
<dbReference type="RefSeq" id="XP_001588164.1">
    <property type="nucleotide sequence ID" value="XM_001588114.1"/>
</dbReference>
<protein>
    <submittedName>
        <fullName evidence="2">Uncharacterized protein</fullName>
    </submittedName>
</protein>
<dbReference type="GeneID" id="5484238"/>
<keyword evidence="1" id="KW-1133">Transmembrane helix</keyword>
<sequence length="73" mass="8145">MTNNLTQSASLQGIYLNLDITWLILKIVADFAPIIRMIRLTRSGDVKDVICLGFELFVSQLLPSTNFSLSSNI</sequence>
<keyword evidence="3" id="KW-1185">Reference proteome</keyword>
<dbReference type="EMBL" id="CH476636">
    <property type="protein sequence ID" value="EDN94736.1"/>
    <property type="molecule type" value="Genomic_DNA"/>
</dbReference>
<dbReference type="InParanoid" id="A7EZ44"/>
<gene>
    <name evidence="2" type="ORF">SS1G_10610</name>
</gene>
<keyword evidence="1" id="KW-0472">Membrane</keyword>
<evidence type="ECO:0000313" key="3">
    <source>
        <dbReference type="Proteomes" id="UP000001312"/>
    </source>
</evidence>
<keyword evidence="1" id="KW-0812">Transmembrane</keyword>
<dbReference type="KEGG" id="ssl:SS1G_10610"/>
<organism evidence="2 3">
    <name type="scientific">Sclerotinia sclerotiorum (strain ATCC 18683 / 1980 / Ss-1)</name>
    <name type="common">White mold</name>
    <name type="synonym">Whetzelinia sclerotiorum</name>
    <dbReference type="NCBI Taxonomy" id="665079"/>
    <lineage>
        <taxon>Eukaryota</taxon>
        <taxon>Fungi</taxon>
        <taxon>Dikarya</taxon>
        <taxon>Ascomycota</taxon>
        <taxon>Pezizomycotina</taxon>
        <taxon>Leotiomycetes</taxon>
        <taxon>Helotiales</taxon>
        <taxon>Sclerotiniaceae</taxon>
        <taxon>Sclerotinia</taxon>
    </lineage>
</organism>
<dbReference type="AlphaFoldDB" id="A7EZ44"/>
<name>A7EZ44_SCLS1</name>
<accession>A7EZ44</accession>
<proteinExistence type="predicted"/>
<feature type="transmembrane region" description="Helical" evidence="1">
    <location>
        <begin position="20"/>
        <end position="38"/>
    </location>
</feature>
<reference evidence="3" key="1">
    <citation type="journal article" date="2011" name="PLoS Genet.">
        <title>Genomic analysis of the necrotrophic fungal pathogens Sclerotinia sclerotiorum and Botrytis cinerea.</title>
        <authorList>
            <person name="Amselem J."/>
            <person name="Cuomo C.A."/>
            <person name="van Kan J.A."/>
            <person name="Viaud M."/>
            <person name="Benito E.P."/>
            <person name="Couloux A."/>
            <person name="Coutinho P.M."/>
            <person name="de Vries R.P."/>
            <person name="Dyer P.S."/>
            <person name="Fillinger S."/>
            <person name="Fournier E."/>
            <person name="Gout L."/>
            <person name="Hahn M."/>
            <person name="Kohn L."/>
            <person name="Lapalu N."/>
            <person name="Plummer K.M."/>
            <person name="Pradier J.M."/>
            <person name="Quevillon E."/>
            <person name="Sharon A."/>
            <person name="Simon A."/>
            <person name="ten Have A."/>
            <person name="Tudzynski B."/>
            <person name="Tudzynski P."/>
            <person name="Wincker P."/>
            <person name="Andrew M."/>
            <person name="Anthouard V."/>
            <person name="Beever R.E."/>
            <person name="Beffa R."/>
            <person name="Benoit I."/>
            <person name="Bouzid O."/>
            <person name="Brault B."/>
            <person name="Chen Z."/>
            <person name="Choquer M."/>
            <person name="Collemare J."/>
            <person name="Cotton P."/>
            <person name="Danchin E.G."/>
            <person name="Da Silva C."/>
            <person name="Gautier A."/>
            <person name="Giraud C."/>
            <person name="Giraud T."/>
            <person name="Gonzalez C."/>
            <person name="Grossetete S."/>
            <person name="Guldener U."/>
            <person name="Henrissat B."/>
            <person name="Howlett B.J."/>
            <person name="Kodira C."/>
            <person name="Kretschmer M."/>
            <person name="Lappartient A."/>
            <person name="Leroch M."/>
            <person name="Levis C."/>
            <person name="Mauceli E."/>
            <person name="Neuveglise C."/>
            <person name="Oeser B."/>
            <person name="Pearson M."/>
            <person name="Poulain J."/>
            <person name="Poussereau N."/>
            <person name="Quesneville H."/>
            <person name="Rascle C."/>
            <person name="Schumacher J."/>
            <person name="Segurens B."/>
            <person name="Sexton A."/>
            <person name="Silva E."/>
            <person name="Sirven C."/>
            <person name="Soanes D.M."/>
            <person name="Talbot N.J."/>
            <person name="Templeton M."/>
            <person name="Yandava C."/>
            <person name="Yarden O."/>
            <person name="Zeng Q."/>
            <person name="Rollins J.A."/>
            <person name="Lebrun M.H."/>
            <person name="Dickman M."/>
        </authorList>
    </citation>
    <scope>NUCLEOTIDE SEQUENCE [LARGE SCALE GENOMIC DNA]</scope>
    <source>
        <strain evidence="3">ATCC 18683 / 1980 / Ss-1</strain>
    </source>
</reference>